<sequence length="131" mass="14319">ICCGSGGPARNGHYSSAGELYKTIPPTTPEDCCRACYKDSICDSYEFIIAVDYDGNVAKAVCNFYKGSDCNLGWVTSTDAVEYGVVNCGFFCTDLTETISPIRNDKFLEGDFKPILSDIKPPIFAELINKK</sequence>
<proteinExistence type="predicted"/>
<dbReference type="PROSITE" id="PS50948">
    <property type="entry name" value="PAN"/>
    <property type="match status" value="1"/>
</dbReference>
<evidence type="ECO:0000313" key="3">
    <source>
        <dbReference type="Proteomes" id="UP000789396"/>
    </source>
</evidence>
<accession>A0A9N9F4I0</accession>
<protein>
    <submittedName>
        <fullName evidence="2">4569_t:CDS:1</fullName>
    </submittedName>
</protein>
<evidence type="ECO:0000313" key="2">
    <source>
        <dbReference type="EMBL" id="CAG8508588.1"/>
    </source>
</evidence>
<evidence type="ECO:0000259" key="1">
    <source>
        <dbReference type="PROSITE" id="PS50948"/>
    </source>
</evidence>
<feature type="domain" description="Apple" evidence="1">
    <location>
        <begin position="3"/>
        <end position="88"/>
    </location>
</feature>
<dbReference type="InterPro" id="IPR003609">
    <property type="entry name" value="Pan_app"/>
</dbReference>
<comment type="caution">
    <text evidence="2">The sequence shown here is derived from an EMBL/GenBank/DDBJ whole genome shotgun (WGS) entry which is preliminary data.</text>
</comment>
<feature type="non-terminal residue" evidence="2">
    <location>
        <position position="131"/>
    </location>
</feature>
<organism evidence="2 3">
    <name type="scientific">Racocetra fulgida</name>
    <dbReference type="NCBI Taxonomy" id="60492"/>
    <lineage>
        <taxon>Eukaryota</taxon>
        <taxon>Fungi</taxon>
        <taxon>Fungi incertae sedis</taxon>
        <taxon>Mucoromycota</taxon>
        <taxon>Glomeromycotina</taxon>
        <taxon>Glomeromycetes</taxon>
        <taxon>Diversisporales</taxon>
        <taxon>Gigasporaceae</taxon>
        <taxon>Racocetra</taxon>
    </lineage>
</organism>
<gene>
    <name evidence="2" type="ORF">RFULGI_LOCUS2785</name>
</gene>
<dbReference type="EMBL" id="CAJVPZ010002229">
    <property type="protein sequence ID" value="CAG8508588.1"/>
    <property type="molecule type" value="Genomic_DNA"/>
</dbReference>
<keyword evidence="3" id="KW-1185">Reference proteome</keyword>
<dbReference type="AlphaFoldDB" id="A0A9N9F4I0"/>
<dbReference type="OrthoDB" id="10482505at2759"/>
<name>A0A9N9F4I0_9GLOM</name>
<dbReference type="Proteomes" id="UP000789396">
    <property type="component" value="Unassembled WGS sequence"/>
</dbReference>
<reference evidence="2" key="1">
    <citation type="submission" date="2021-06" db="EMBL/GenBank/DDBJ databases">
        <authorList>
            <person name="Kallberg Y."/>
            <person name="Tangrot J."/>
            <person name="Rosling A."/>
        </authorList>
    </citation>
    <scope>NUCLEOTIDE SEQUENCE</scope>
    <source>
        <strain evidence="2">IN212</strain>
    </source>
</reference>